<dbReference type="EMBL" id="CAUJNA010000791">
    <property type="protein sequence ID" value="CAJ1381260.1"/>
    <property type="molecule type" value="Genomic_DNA"/>
</dbReference>
<dbReference type="Proteomes" id="UP001178507">
    <property type="component" value="Unassembled WGS sequence"/>
</dbReference>
<proteinExistence type="predicted"/>
<evidence type="ECO:0000313" key="4">
    <source>
        <dbReference type="Proteomes" id="UP001178507"/>
    </source>
</evidence>
<feature type="compositionally biased region" description="Polar residues" evidence="1">
    <location>
        <begin position="485"/>
        <end position="497"/>
    </location>
</feature>
<feature type="transmembrane region" description="Helical" evidence="2">
    <location>
        <begin position="251"/>
        <end position="269"/>
    </location>
</feature>
<feature type="transmembrane region" description="Helical" evidence="2">
    <location>
        <begin position="339"/>
        <end position="356"/>
    </location>
</feature>
<organism evidence="3 4">
    <name type="scientific">Effrenium voratum</name>
    <dbReference type="NCBI Taxonomy" id="2562239"/>
    <lineage>
        <taxon>Eukaryota</taxon>
        <taxon>Sar</taxon>
        <taxon>Alveolata</taxon>
        <taxon>Dinophyceae</taxon>
        <taxon>Suessiales</taxon>
        <taxon>Symbiodiniaceae</taxon>
        <taxon>Effrenium</taxon>
    </lineage>
</organism>
<feature type="transmembrane region" description="Helical" evidence="2">
    <location>
        <begin position="363"/>
        <end position="381"/>
    </location>
</feature>
<keyword evidence="4" id="KW-1185">Reference proteome</keyword>
<evidence type="ECO:0000313" key="3">
    <source>
        <dbReference type="EMBL" id="CAJ1381260.1"/>
    </source>
</evidence>
<sequence length="497" mass="52647">MDAGRVAGLLLRARGSSGAAAGGWELCLAGGLHDALGPLHHDAGHGCENLGQHEKLWQFANLHYTLAALQIFGLGTLLSVNGLGAGSVEELAVNGTSAGHLAWGTSLLLSSSERLFLATGLPPAANETSPALQAPRCFFTEMSPQVLFIARQGSEDGLWAMDVNNSLRLVHSFGQGLVQSVQLVNSSLAIEVLLPQCGAESRRRLLSDGLSVQGDAECGRPTQGSLLGQLFLASLPASLLSALLCARWPGLTATLFLGLYSIVVVIRLLADADLSTLHEFLYTSFTIYSTLALLAVILLHTLRPGEDWEQVKAWSSCVAGVGFFAAIQLRLDVPFAPDAWRWVVFGVLGLLQLVLGQLLERRLLCLLGLAALQLAIGKGILEATALLGVGFAAYRALQLGFLGLSGAFLLTWDAVPEDVKVQPELPTAPEPAPAWVEEAAPAPAPPKPKADAENVALSFLGGALAMHANILKDHQREPSRRLRSSWRSTGSSPRCPL</sequence>
<dbReference type="AlphaFoldDB" id="A0AA36I5C5"/>
<protein>
    <submittedName>
        <fullName evidence="3">Uncharacterized protein</fullName>
    </submittedName>
</protein>
<feature type="transmembrane region" description="Helical" evidence="2">
    <location>
        <begin position="281"/>
        <end position="299"/>
    </location>
</feature>
<keyword evidence="2" id="KW-0812">Transmembrane</keyword>
<keyword evidence="2" id="KW-0472">Membrane</keyword>
<gene>
    <name evidence="3" type="ORF">EVOR1521_LOCUS9001</name>
</gene>
<accession>A0AA36I5C5</accession>
<comment type="caution">
    <text evidence="3">The sequence shown here is derived from an EMBL/GenBank/DDBJ whole genome shotgun (WGS) entry which is preliminary data.</text>
</comment>
<feature type="region of interest" description="Disordered" evidence="1">
    <location>
        <begin position="472"/>
        <end position="497"/>
    </location>
</feature>
<name>A0AA36I5C5_9DINO</name>
<evidence type="ECO:0000256" key="2">
    <source>
        <dbReference type="SAM" id="Phobius"/>
    </source>
</evidence>
<reference evidence="3" key="1">
    <citation type="submission" date="2023-08" db="EMBL/GenBank/DDBJ databases">
        <authorList>
            <person name="Chen Y."/>
            <person name="Shah S."/>
            <person name="Dougan E. K."/>
            <person name="Thang M."/>
            <person name="Chan C."/>
        </authorList>
    </citation>
    <scope>NUCLEOTIDE SEQUENCE</scope>
</reference>
<keyword evidence="2" id="KW-1133">Transmembrane helix</keyword>
<evidence type="ECO:0000256" key="1">
    <source>
        <dbReference type="SAM" id="MobiDB-lite"/>
    </source>
</evidence>